<evidence type="ECO:0000313" key="2">
    <source>
        <dbReference type="EMBL" id="TQW15515.1"/>
    </source>
</evidence>
<protein>
    <submittedName>
        <fullName evidence="2">Uncharacterized protein</fullName>
    </submittedName>
</protein>
<feature type="transmembrane region" description="Helical" evidence="1">
    <location>
        <begin position="29"/>
        <end position="47"/>
    </location>
</feature>
<comment type="caution">
    <text evidence="2">The sequence shown here is derived from an EMBL/GenBank/DDBJ whole genome shotgun (WGS) entry which is preliminary data.</text>
</comment>
<evidence type="ECO:0000256" key="1">
    <source>
        <dbReference type="SAM" id="Phobius"/>
    </source>
</evidence>
<dbReference type="RefSeq" id="WP_155271679.1">
    <property type="nucleotide sequence ID" value="NZ_CABOGQ010000007.1"/>
</dbReference>
<proteinExistence type="predicted"/>
<keyword evidence="3" id="KW-1185">Reference proteome</keyword>
<keyword evidence="1" id="KW-0812">Transmembrane</keyword>
<organism evidence="2 3">
    <name type="scientific">Lactobacillus gasseri</name>
    <dbReference type="NCBI Taxonomy" id="1596"/>
    <lineage>
        <taxon>Bacteria</taxon>
        <taxon>Bacillati</taxon>
        <taxon>Bacillota</taxon>
        <taxon>Bacilli</taxon>
        <taxon>Lactobacillales</taxon>
        <taxon>Lactobacillaceae</taxon>
        <taxon>Lactobacillus</taxon>
    </lineage>
</organism>
<keyword evidence="1" id="KW-1133">Transmembrane helix</keyword>
<dbReference type="Proteomes" id="UP000316012">
    <property type="component" value="Unassembled WGS sequence"/>
</dbReference>
<evidence type="ECO:0000313" key="3">
    <source>
        <dbReference type="Proteomes" id="UP000316012"/>
    </source>
</evidence>
<dbReference type="EMBL" id="SRMD01000071">
    <property type="protein sequence ID" value="TQW15515.1"/>
    <property type="molecule type" value="Genomic_DNA"/>
</dbReference>
<accession>A0ABY3BEI6</accession>
<keyword evidence="1" id="KW-0472">Membrane</keyword>
<gene>
    <name evidence="2" type="ORF">FIPPAONL_00784</name>
</gene>
<sequence>MSKYTVEEVAAWFLAHGNRDISPKKLQKLVYYAYAWGLTLLKLLSFLI</sequence>
<reference evidence="2 3" key="1">
    <citation type="submission" date="2019-04" db="EMBL/GenBank/DDBJ databases">
        <title>Lactobacillus gasseri 7171 assembly.</title>
        <authorList>
            <person name="Joris B.R."/>
            <person name="Giguere D."/>
        </authorList>
    </citation>
    <scope>NUCLEOTIDE SEQUENCE [LARGE SCALE GENOMIC DNA]</scope>
    <source>
        <strain evidence="2 3">7171</strain>
    </source>
</reference>
<name>A0ABY3BEI6_LACGS</name>